<reference evidence="1" key="1">
    <citation type="journal article" date="2014" name="Front. Microbiol.">
        <title>High frequency of phylogenetically diverse reductive dehalogenase-homologous genes in deep subseafloor sedimentary metagenomes.</title>
        <authorList>
            <person name="Kawai M."/>
            <person name="Futagami T."/>
            <person name="Toyoda A."/>
            <person name="Takaki Y."/>
            <person name="Nishi S."/>
            <person name="Hori S."/>
            <person name="Arai W."/>
            <person name="Tsubouchi T."/>
            <person name="Morono Y."/>
            <person name="Uchiyama I."/>
            <person name="Ito T."/>
            <person name="Fujiyama A."/>
            <person name="Inagaki F."/>
            <person name="Takami H."/>
        </authorList>
    </citation>
    <scope>NUCLEOTIDE SEQUENCE</scope>
    <source>
        <strain evidence="1">Expedition CK06-06</strain>
    </source>
</reference>
<dbReference type="SUPFAM" id="SSF53649">
    <property type="entry name" value="Alkaline phosphatase-like"/>
    <property type="match status" value="1"/>
</dbReference>
<name>X1AJP9_9ZZZZ</name>
<feature type="non-terminal residue" evidence="1">
    <location>
        <position position="1"/>
    </location>
</feature>
<dbReference type="AlphaFoldDB" id="X1AJP9"/>
<dbReference type="EMBL" id="BART01015310">
    <property type="protein sequence ID" value="GAG82815.1"/>
    <property type="molecule type" value="Genomic_DNA"/>
</dbReference>
<evidence type="ECO:0000313" key="1">
    <source>
        <dbReference type="EMBL" id="GAG82815.1"/>
    </source>
</evidence>
<gene>
    <name evidence="1" type="ORF">S01H4_29764</name>
</gene>
<proteinExistence type="predicted"/>
<sequence length="113" mass="12855">YDEWLSVTNKIDFPMLIDQIPRYFKNPRACDIMFSTCGEYGFNYEHGKTVNDHVYSHDIAIKKSMTVPFIIGGSPEIPNLKLEYCKTTDMVPTLLDLLGIKPHSSVVGRSLLN</sequence>
<organism evidence="1">
    <name type="scientific">marine sediment metagenome</name>
    <dbReference type="NCBI Taxonomy" id="412755"/>
    <lineage>
        <taxon>unclassified sequences</taxon>
        <taxon>metagenomes</taxon>
        <taxon>ecological metagenomes</taxon>
    </lineage>
</organism>
<protein>
    <submittedName>
        <fullName evidence="1">Uncharacterized protein</fullName>
    </submittedName>
</protein>
<dbReference type="Gene3D" id="3.40.720.10">
    <property type="entry name" value="Alkaline Phosphatase, subunit A"/>
    <property type="match status" value="1"/>
</dbReference>
<comment type="caution">
    <text evidence="1">The sequence shown here is derived from an EMBL/GenBank/DDBJ whole genome shotgun (WGS) entry which is preliminary data.</text>
</comment>
<accession>X1AJP9</accession>
<dbReference type="InterPro" id="IPR017850">
    <property type="entry name" value="Alkaline_phosphatase_core_sf"/>
</dbReference>